<keyword evidence="3" id="KW-0547">Nucleotide-binding</keyword>
<proteinExistence type="predicted"/>
<dbReference type="FunFam" id="3.30.70.1230:FF:000146">
    <property type="entry name" value="Atrial natriuretic peptide receptor, putative"/>
    <property type="match status" value="1"/>
</dbReference>
<evidence type="ECO:0000256" key="1">
    <source>
        <dbReference type="ARBA" id="ARBA00004370"/>
    </source>
</evidence>
<dbReference type="InterPro" id="IPR029787">
    <property type="entry name" value="Nucleotide_cyclase"/>
</dbReference>
<accession>A0A150G151</accession>
<dbReference type="Gene3D" id="3.30.70.1230">
    <property type="entry name" value="Nucleotide cyclase"/>
    <property type="match status" value="2"/>
</dbReference>
<dbReference type="AlphaFoldDB" id="A0A150G151"/>
<dbReference type="Pfam" id="PF00211">
    <property type="entry name" value="Guanylate_cyc"/>
    <property type="match status" value="2"/>
</dbReference>
<keyword evidence="2" id="KW-0812">Transmembrane</keyword>
<evidence type="ECO:0000259" key="7">
    <source>
        <dbReference type="PROSITE" id="PS50125"/>
    </source>
</evidence>
<dbReference type="PROSITE" id="PS50125">
    <property type="entry name" value="GUANYLATE_CYCLASE_2"/>
    <property type="match status" value="1"/>
</dbReference>
<name>A0A150G151_GONPE</name>
<dbReference type="InterPro" id="IPR001054">
    <property type="entry name" value="A/G_cyclase"/>
</dbReference>
<evidence type="ECO:0000256" key="3">
    <source>
        <dbReference type="ARBA" id="ARBA00022741"/>
    </source>
</evidence>
<evidence type="ECO:0000256" key="5">
    <source>
        <dbReference type="ARBA" id="ARBA00023136"/>
    </source>
</evidence>
<evidence type="ECO:0000313" key="9">
    <source>
        <dbReference type="Proteomes" id="UP000075714"/>
    </source>
</evidence>
<comment type="subcellular location">
    <subcellularLocation>
        <location evidence="1">Membrane</location>
    </subcellularLocation>
</comment>
<dbReference type="GO" id="GO:0004383">
    <property type="term" value="F:guanylate cyclase activity"/>
    <property type="evidence" value="ECO:0007669"/>
    <property type="project" value="TreeGrafter"/>
</dbReference>
<evidence type="ECO:0000256" key="4">
    <source>
        <dbReference type="ARBA" id="ARBA00022989"/>
    </source>
</evidence>
<dbReference type="SUPFAM" id="SSF55073">
    <property type="entry name" value="Nucleotide cyclase"/>
    <property type="match status" value="1"/>
</dbReference>
<feature type="domain" description="Guanylate cyclase" evidence="7">
    <location>
        <begin position="168"/>
        <end position="278"/>
    </location>
</feature>
<gene>
    <name evidence="8" type="ORF">GPECTOR_86g375</name>
</gene>
<keyword evidence="9" id="KW-1185">Reference proteome</keyword>
<dbReference type="SMART" id="SM00044">
    <property type="entry name" value="CYCc"/>
    <property type="match status" value="1"/>
</dbReference>
<dbReference type="GO" id="GO:0000166">
    <property type="term" value="F:nucleotide binding"/>
    <property type="evidence" value="ECO:0007669"/>
    <property type="project" value="UniProtKB-KW"/>
</dbReference>
<evidence type="ECO:0000256" key="2">
    <source>
        <dbReference type="ARBA" id="ARBA00022692"/>
    </source>
</evidence>
<dbReference type="EMBL" id="LSYV01000087">
    <property type="protein sequence ID" value="KXZ43582.1"/>
    <property type="molecule type" value="Genomic_DNA"/>
</dbReference>
<dbReference type="GO" id="GO:0001653">
    <property type="term" value="F:peptide receptor activity"/>
    <property type="evidence" value="ECO:0007669"/>
    <property type="project" value="TreeGrafter"/>
</dbReference>
<protein>
    <recommendedName>
        <fullName evidence="7">Guanylate cyclase domain-containing protein</fullName>
    </recommendedName>
</protein>
<dbReference type="PANTHER" id="PTHR11920:SF335">
    <property type="entry name" value="GUANYLATE CYCLASE"/>
    <property type="match status" value="1"/>
</dbReference>
<dbReference type="CDD" id="cd07302">
    <property type="entry name" value="CHD"/>
    <property type="match status" value="1"/>
</dbReference>
<evidence type="ECO:0000313" key="8">
    <source>
        <dbReference type="EMBL" id="KXZ43582.1"/>
    </source>
</evidence>
<evidence type="ECO:0000256" key="6">
    <source>
        <dbReference type="ARBA" id="ARBA00023239"/>
    </source>
</evidence>
<dbReference type="GO" id="GO:0004016">
    <property type="term" value="F:adenylate cyclase activity"/>
    <property type="evidence" value="ECO:0007669"/>
    <property type="project" value="TreeGrafter"/>
</dbReference>
<dbReference type="InterPro" id="IPR050401">
    <property type="entry name" value="Cyclic_nucleotide_synthase"/>
</dbReference>
<dbReference type="OrthoDB" id="548029at2759"/>
<keyword evidence="5" id="KW-0472">Membrane</keyword>
<comment type="caution">
    <text evidence="8">The sequence shown here is derived from an EMBL/GenBank/DDBJ whole genome shotgun (WGS) entry which is preliminary data.</text>
</comment>
<dbReference type="PANTHER" id="PTHR11920">
    <property type="entry name" value="GUANYLYL CYCLASE"/>
    <property type="match status" value="1"/>
</dbReference>
<sequence length="341" mass="37350">MLTSTDLGGAIAFPGQDPLATSTFATLLEQAENPRARHGSTRRPNAGLRAAVSSVLPSGPVEGAPAECWHEVWAVASVDPVTRRNVILLVQTDVTGKVVAERHLAQVMEAEHRLVEQLFPRHILQFITEEWTSAGRAPAALGPSGSSLRWQPVLRDCTPLATSHPEVTLLFADIKGFTPMCKEVEPGQVMRFLNELYSRYDALLDKYGVYKASTVETIGDCYFVAAGLIRQDEDGMAAVRQDNAVQAEPLHAERAFMFAKVGATQDCGDTVNTASRMESSGQPGAIHASESTFAALRSSDDQWEPTGGIEIRLVRRTRRHGWWTRMRKSLTAAQRLEMVAL</sequence>
<reference evidence="9" key="1">
    <citation type="journal article" date="2016" name="Nat. Commun.">
        <title>The Gonium pectorale genome demonstrates co-option of cell cycle regulation during the evolution of multicellularity.</title>
        <authorList>
            <person name="Hanschen E.R."/>
            <person name="Marriage T.N."/>
            <person name="Ferris P.J."/>
            <person name="Hamaji T."/>
            <person name="Toyoda A."/>
            <person name="Fujiyama A."/>
            <person name="Neme R."/>
            <person name="Noguchi H."/>
            <person name="Minakuchi Y."/>
            <person name="Suzuki M."/>
            <person name="Kawai-Toyooka H."/>
            <person name="Smith D.R."/>
            <person name="Sparks H."/>
            <person name="Anderson J."/>
            <person name="Bakaric R."/>
            <person name="Luria V."/>
            <person name="Karger A."/>
            <person name="Kirschner M.W."/>
            <person name="Durand P.M."/>
            <person name="Michod R.E."/>
            <person name="Nozaki H."/>
            <person name="Olson B.J."/>
        </authorList>
    </citation>
    <scope>NUCLEOTIDE SEQUENCE [LARGE SCALE GENOMIC DNA]</scope>
    <source>
        <strain evidence="9">NIES-2863</strain>
    </source>
</reference>
<keyword evidence="6" id="KW-0456">Lyase</keyword>
<dbReference type="GO" id="GO:0005886">
    <property type="term" value="C:plasma membrane"/>
    <property type="evidence" value="ECO:0007669"/>
    <property type="project" value="TreeGrafter"/>
</dbReference>
<dbReference type="STRING" id="33097.A0A150G151"/>
<dbReference type="Proteomes" id="UP000075714">
    <property type="component" value="Unassembled WGS sequence"/>
</dbReference>
<dbReference type="GO" id="GO:0007168">
    <property type="term" value="P:receptor guanylyl cyclase signaling pathway"/>
    <property type="evidence" value="ECO:0007669"/>
    <property type="project" value="TreeGrafter"/>
</dbReference>
<dbReference type="GO" id="GO:0035556">
    <property type="term" value="P:intracellular signal transduction"/>
    <property type="evidence" value="ECO:0007669"/>
    <property type="project" value="InterPro"/>
</dbReference>
<keyword evidence="4" id="KW-1133">Transmembrane helix</keyword>
<organism evidence="8 9">
    <name type="scientific">Gonium pectorale</name>
    <name type="common">Green alga</name>
    <dbReference type="NCBI Taxonomy" id="33097"/>
    <lineage>
        <taxon>Eukaryota</taxon>
        <taxon>Viridiplantae</taxon>
        <taxon>Chlorophyta</taxon>
        <taxon>core chlorophytes</taxon>
        <taxon>Chlorophyceae</taxon>
        <taxon>CS clade</taxon>
        <taxon>Chlamydomonadales</taxon>
        <taxon>Volvocaceae</taxon>
        <taxon>Gonium</taxon>
    </lineage>
</organism>